<comment type="similarity">
    <text evidence="1">Belongs to the HipA Ser/Thr kinase family.</text>
</comment>
<accession>A0ABS5UAM5</accession>
<feature type="domain" description="HipA-like C-terminal" evidence="4">
    <location>
        <begin position="211"/>
        <end position="398"/>
    </location>
</feature>
<keyword evidence="2" id="KW-0808">Transferase</keyword>
<dbReference type="PANTHER" id="PTHR37419:SF8">
    <property type="entry name" value="TOXIN YJJJ"/>
    <property type="match status" value="1"/>
</dbReference>
<evidence type="ECO:0000259" key="4">
    <source>
        <dbReference type="Pfam" id="PF07804"/>
    </source>
</evidence>
<gene>
    <name evidence="5" type="primary">yjjJ</name>
    <name evidence="5" type="ORF">KJB30_13145</name>
</gene>
<dbReference type="InterPro" id="IPR052028">
    <property type="entry name" value="HipA_Ser/Thr_kinase"/>
</dbReference>
<name>A0ABS5UAM5_9BACT</name>
<dbReference type="Gene3D" id="1.10.1070.20">
    <property type="match status" value="1"/>
</dbReference>
<proteinExistence type="inferred from homology"/>
<comment type="caution">
    <text evidence="5">The sequence shown here is derived from an EMBL/GenBank/DDBJ whole genome shotgun (WGS) entry which is preliminary data.</text>
</comment>
<dbReference type="InterPro" id="IPR012893">
    <property type="entry name" value="HipA-like_C"/>
</dbReference>
<evidence type="ECO:0000256" key="3">
    <source>
        <dbReference type="ARBA" id="ARBA00022777"/>
    </source>
</evidence>
<keyword evidence="3" id="KW-0418">Kinase</keyword>
<dbReference type="Pfam" id="PF07804">
    <property type="entry name" value="HipA_C"/>
    <property type="match status" value="1"/>
</dbReference>
<organism evidence="5 6">
    <name type="scientific">Pelotalea chapellei</name>
    <dbReference type="NCBI Taxonomy" id="44671"/>
    <lineage>
        <taxon>Bacteria</taxon>
        <taxon>Pseudomonadati</taxon>
        <taxon>Thermodesulfobacteriota</taxon>
        <taxon>Desulfuromonadia</taxon>
        <taxon>Geobacterales</taxon>
        <taxon>Geobacteraceae</taxon>
        <taxon>Pelotalea</taxon>
    </lineage>
</organism>
<dbReference type="PANTHER" id="PTHR37419">
    <property type="entry name" value="SERINE/THREONINE-PROTEIN KINASE TOXIN HIPA"/>
    <property type="match status" value="1"/>
</dbReference>
<evidence type="ECO:0000313" key="6">
    <source>
        <dbReference type="Proteomes" id="UP000784128"/>
    </source>
</evidence>
<dbReference type="EMBL" id="JAHDYS010000012">
    <property type="protein sequence ID" value="MBT1072737.1"/>
    <property type="molecule type" value="Genomic_DNA"/>
</dbReference>
<dbReference type="RefSeq" id="WP_214300026.1">
    <property type="nucleotide sequence ID" value="NZ_JAHDYS010000012.1"/>
</dbReference>
<evidence type="ECO:0000313" key="5">
    <source>
        <dbReference type="EMBL" id="MBT1072737.1"/>
    </source>
</evidence>
<protein>
    <submittedName>
        <fullName evidence="5">Type II toxin-antitoxin system HipA family toxin YjjJ</fullName>
    </submittedName>
</protein>
<reference evidence="5 6" key="1">
    <citation type="submission" date="2021-05" db="EMBL/GenBank/DDBJ databases">
        <title>The draft genome of Geobacter chapellei DSM 13688.</title>
        <authorList>
            <person name="Xu Z."/>
            <person name="Masuda Y."/>
            <person name="Itoh H."/>
            <person name="Senoo K."/>
        </authorList>
    </citation>
    <scope>NUCLEOTIDE SEQUENCE [LARGE SCALE GENOMIC DNA]</scope>
    <source>
        <strain evidence="5 6">DSM 13688</strain>
    </source>
</reference>
<dbReference type="Proteomes" id="UP000784128">
    <property type="component" value="Unassembled WGS sequence"/>
</dbReference>
<keyword evidence="6" id="KW-1185">Reference proteome</keyword>
<evidence type="ECO:0000256" key="2">
    <source>
        <dbReference type="ARBA" id="ARBA00022679"/>
    </source>
</evidence>
<dbReference type="NCBIfam" id="NF007297">
    <property type="entry name" value="PRK09775.1"/>
    <property type="match status" value="1"/>
</dbReference>
<sequence length="453" mass="50553">MRVSDPDNPDRLLSFLGTGIYSAPEIQQRFRCSQPTVSRLLAQLGDKITIIGNSRARRYTKTRDVRGLGGAFPIFKIDTEGNAHLIGTLYAVAHDHFLWNPLNAREQLFRSLPWFIADLHPEGFVGCAFVRQLHEQLGLPPRSVDWNEDHVLCALARRGEDPMGSLVIGRESIERYFRLVRELPAPIRENEIADTYMRFAQEAMDGQPVGSSAGGEQPKFTATIERSGEVRNVLVKFSPPVSTDEGRRWADLLICEHHALQVVQNSGINAVRSNIIEAGGRVFLEVIRFDRTGLLGRLPIISMRAIDNEFYGFQDNWVNAANRMANDGRLSAQDAASLRWLSVFGSLIGNNDQHFGNVSLVMLDGSSLFRLAPAYDVLPMVYRPIDGAVPSRPFTVPAVAPGAPNEWSSALESAGQFWSQAESDIRISKKFRKICSENFKIVKRLHAGPRLFA</sequence>
<evidence type="ECO:0000256" key="1">
    <source>
        <dbReference type="ARBA" id="ARBA00010164"/>
    </source>
</evidence>